<dbReference type="SUPFAM" id="SSF53474">
    <property type="entry name" value="alpha/beta-Hydrolases"/>
    <property type="match status" value="1"/>
</dbReference>
<evidence type="ECO:0000313" key="4">
    <source>
        <dbReference type="EMBL" id="PAV72240.1"/>
    </source>
</evidence>
<dbReference type="InterPro" id="IPR002925">
    <property type="entry name" value="Dienelactn_hydro"/>
</dbReference>
<reference evidence="4 5" key="1">
    <citation type="journal article" date="2017" name="Curr. Biol.">
        <title>Genome architecture and evolution of a unichromosomal asexual nematode.</title>
        <authorList>
            <person name="Fradin H."/>
            <person name="Zegar C."/>
            <person name="Gutwein M."/>
            <person name="Lucas J."/>
            <person name="Kovtun M."/>
            <person name="Corcoran D."/>
            <person name="Baugh L.R."/>
            <person name="Kiontke K."/>
            <person name="Gunsalus K."/>
            <person name="Fitch D.H."/>
            <person name="Piano F."/>
        </authorList>
    </citation>
    <scope>NUCLEOTIDE SEQUENCE [LARGE SCALE GENOMIC DNA]</scope>
    <source>
        <strain evidence="4">PF1309</strain>
    </source>
</reference>
<organism evidence="4 5">
    <name type="scientific">Diploscapter pachys</name>
    <dbReference type="NCBI Taxonomy" id="2018661"/>
    <lineage>
        <taxon>Eukaryota</taxon>
        <taxon>Metazoa</taxon>
        <taxon>Ecdysozoa</taxon>
        <taxon>Nematoda</taxon>
        <taxon>Chromadorea</taxon>
        <taxon>Rhabditida</taxon>
        <taxon>Rhabditina</taxon>
        <taxon>Rhabditomorpha</taxon>
        <taxon>Rhabditoidea</taxon>
        <taxon>Rhabditidae</taxon>
        <taxon>Diploscapter</taxon>
    </lineage>
</organism>
<accession>A0A2A2KEA4</accession>
<feature type="domain" description="Dienelactone hydrolase" evidence="3">
    <location>
        <begin position="66"/>
        <end position="251"/>
    </location>
</feature>
<dbReference type="PANTHER" id="PTHR22946:SF11">
    <property type="entry name" value="DIENELACTONE HYDROLASE DOMAIN-CONTAINING PROTEIN"/>
    <property type="match status" value="1"/>
</dbReference>
<evidence type="ECO:0000256" key="2">
    <source>
        <dbReference type="SAM" id="SignalP"/>
    </source>
</evidence>
<comment type="caution">
    <text evidence="4">The sequence shown here is derived from an EMBL/GenBank/DDBJ whole genome shotgun (WGS) entry which is preliminary data.</text>
</comment>
<keyword evidence="5" id="KW-1185">Reference proteome</keyword>
<dbReference type="OrthoDB" id="5801899at2759"/>
<dbReference type="PANTHER" id="PTHR22946">
    <property type="entry name" value="DIENELACTONE HYDROLASE DOMAIN-CONTAINING PROTEIN-RELATED"/>
    <property type="match status" value="1"/>
</dbReference>
<dbReference type="InterPro" id="IPR050261">
    <property type="entry name" value="FrsA_esterase"/>
</dbReference>
<feature type="signal peptide" evidence="2">
    <location>
        <begin position="1"/>
        <end position="16"/>
    </location>
</feature>
<sequence>MIALLATLFLVLLASAHPQGAPTNEIELNRGGNYVEKLVQYRADPSTDPNRTVLEGLLIYNKRYNKRNKAPAVIVFHAFLGRTAFENMRGRDLAKLGYVVFVADTYGKNVSAPDVNGYFGIMGGLLAARTTILRGRILAAWNQINTYNFVDKSRIGSIGYCFGGLCTLDLARFNVGLVAAVSFHGTLTNYPSNQNASHITASIQAHHPDLDVYTTEADADVFLAEMKARKADWWWLRYSNAHHAFTYHDRQLKMLTIFVSLISSIMLLFCTVNCKGGKNKVDQIMNCNFLKNEYAKICFTFPPLAVFTETKAFCEAFVVSCEAELKANIFTNLKKRKHKISEWEREQLRRLEEYDRQKEEYEAERKRTNDRMFDEYNARMKEYAIKVHIQRYKALLEQQAKDRAKLAKSISDFGTNIRELCSAYTNTVRLHCKGRNTPKEFIPRCGAYFRDCHSYLPRSDPLYDVAHSFSSGVGLNLGSWEVKGVPYYPINEEGAFGAGHYMNIPFGSWGGGYQQNLGVRDYWSQTTEIGANWYDGKYGYKGGWSVPLVQSLGVEGDIHSVVSVPTKPQDRGKPIGVDVGGGVGPYYQQNTHVGVDPWNGGVQTGFGVGVPLAGVGVNTGLGIQFPGANTFLGK</sequence>
<feature type="coiled-coil region" evidence="1">
    <location>
        <begin position="344"/>
        <end position="371"/>
    </location>
</feature>
<name>A0A2A2KEA4_9BILA</name>
<dbReference type="Gene3D" id="3.40.50.1820">
    <property type="entry name" value="alpha/beta hydrolase"/>
    <property type="match status" value="1"/>
</dbReference>
<dbReference type="EMBL" id="LIAE01008837">
    <property type="protein sequence ID" value="PAV72240.1"/>
    <property type="molecule type" value="Genomic_DNA"/>
</dbReference>
<dbReference type="GO" id="GO:0016787">
    <property type="term" value="F:hydrolase activity"/>
    <property type="evidence" value="ECO:0007669"/>
    <property type="project" value="InterPro"/>
</dbReference>
<keyword evidence="2" id="KW-0732">Signal</keyword>
<evidence type="ECO:0000256" key="1">
    <source>
        <dbReference type="SAM" id="Coils"/>
    </source>
</evidence>
<dbReference type="InterPro" id="IPR029058">
    <property type="entry name" value="AB_hydrolase_fold"/>
</dbReference>
<evidence type="ECO:0000313" key="5">
    <source>
        <dbReference type="Proteomes" id="UP000218231"/>
    </source>
</evidence>
<dbReference type="Pfam" id="PF01738">
    <property type="entry name" value="DLH"/>
    <property type="match status" value="1"/>
</dbReference>
<dbReference type="Proteomes" id="UP000218231">
    <property type="component" value="Unassembled WGS sequence"/>
</dbReference>
<evidence type="ECO:0000259" key="3">
    <source>
        <dbReference type="Pfam" id="PF01738"/>
    </source>
</evidence>
<dbReference type="AlphaFoldDB" id="A0A2A2KEA4"/>
<gene>
    <name evidence="4" type="ORF">WR25_00060</name>
</gene>
<feature type="chain" id="PRO_5013330872" description="Dienelactone hydrolase domain-containing protein" evidence="2">
    <location>
        <begin position="17"/>
        <end position="634"/>
    </location>
</feature>
<protein>
    <recommendedName>
        <fullName evidence="3">Dienelactone hydrolase domain-containing protein</fullName>
    </recommendedName>
</protein>
<keyword evidence="1" id="KW-0175">Coiled coil</keyword>
<proteinExistence type="predicted"/>